<evidence type="ECO:0000313" key="12">
    <source>
        <dbReference type="RefSeq" id="XP_019621384.1"/>
    </source>
</evidence>
<comment type="subcellular location">
    <subcellularLocation>
        <location evidence="1">Golgi apparatus membrane</location>
        <topology evidence="1">Single-pass type II membrane protein</topology>
    </subcellularLocation>
</comment>
<evidence type="ECO:0000256" key="8">
    <source>
        <dbReference type="ARBA" id="ARBA00023136"/>
    </source>
</evidence>
<keyword evidence="6" id="KW-1133">Transmembrane helix</keyword>
<dbReference type="PANTHER" id="PTHR12129">
    <property type="entry name" value="HEPARAN SULFATE 2-O-SULFOTRANSFERASE"/>
    <property type="match status" value="1"/>
</dbReference>
<protein>
    <submittedName>
        <fullName evidence="12">Uncharacterized protein LOC109467774</fullName>
    </submittedName>
</protein>
<dbReference type="Proteomes" id="UP000515135">
    <property type="component" value="Unplaced"/>
</dbReference>
<keyword evidence="9" id="KW-1015">Disulfide bond</keyword>
<dbReference type="RefSeq" id="XP_019621384.1">
    <property type="nucleotide sequence ID" value="XM_019765825.1"/>
</dbReference>
<evidence type="ECO:0000313" key="11">
    <source>
        <dbReference type="Proteomes" id="UP000515135"/>
    </source>
</evidence>
<accession>A0A6P4YHI5</accession>
<evidence type="ECO:0000256" key="2">
    <source>
        <dbReference type="ARBA" id="ARBA00010569"/>
    </source>
</evidence>
<dbReference type="FunFam" id="3.40.50.300:FF:001418">
    <property type="entry name" value="Heparan sulfate 2-o-sulfotransferase"/>
    <property type="match status" value="1"/>
</dbReference>
<keyword evidence="4" id="KW-0812">Transmembrane</keyword>
<dbReference type="GO" id="GO:0009101">
    <property type="term" value="P:glycoprotein biosynthetic process"/>
    <property type="evidence" value="ECO:0007669"/>
    <property type="project" value="UniProtKB-ARBA"/>
</dbReference>
<evidence type="ECO:0000256" key="6">
    <source>
        <dbReference type="ARBA" id="ARBA00022989"/>
    </source>
</evidence>
<reference evidence="12" key="1">
    <citation type="submission" date="2025-08" db="UniProtKB">
        <authorList>
            <consortium name="RefSeq"/>
        </authorList>
    </citation>
    <scope>IDENTIFICATION</scope>
    <source>
        <tissue evidence="12">Gonad</tissue>
    </source>
</reference>
<dbReference type="KEGG" id="bbel:109467774"/>
<evidence type="ECO:0000256" key="4">
    <source>
        <dbReference type="ARBA" id="ARBA00022692"/>
    </source>
</evidence>
<keyword evidence="3" id="KW-0808">Transferase</keyword>
<dbReference type="GO" id="GO:0004394">
    <property type="term" value="F:heparan sulfate 2-sulfotransferase activity"/>
    <property type="evidence" value="ECO:0007669"/>
    <property type="project" value="UniProtKB-ARBA"/>
</dbReference>
<dbReference type="PANTHER" id="PTHR12129:SF15">
    <property type="entry name" value="URONYL 2-SULFOTRANSFERASE"/>
    <property type="match status" value="1"/>
</dbReference>
<feature type="non-terminal residue" evidence="12">
    <location>
        <position position="1"/>
    </location>
</feature>
<name>A0A6P4YHI5_BRABE</name>
<gene>
    <name evidence="12" type="primary">LOC109467774</name>
</gene>
<dbReference type="Pfam" id="PF03567">
    <property type="entry name" value="Sulfotransfer_2"/>
    <property type="match status" value="3"/>
</dbReference>
<keyword evidence="7" id="KW-0333">Golgi apparatus</keyword>
<dbReference type="OrthoDB" id="10019582at2759"/>
<dbReference type="InterPro" id="IPR007734">
    <property type="entry name" value="Heparan_SO4_2-O-STrfase"/>
</dbReference>
<evidence type="ECO:0000256" key="5">
    <source>
        <dbReference type="ARBA" id="ARBA00022968"/>
    </source>
</evidence>
<keyword evidence="5" id="KW-0735">Signal-anchor</keyword>
<organism evidence="11 12">
    <name type="scientific">Branchiostoma belcheri</name>
    <name type="common">Amphioxus</name>
    <dbReference type="NCBI Taxonomy" id="7741"/>
    <lineage>
        <taxon>Eukaryota</taxon>
        <taxon>Metazoa</taxon>
        <taxon>Chordata</taxon>
        <taxon>Cephalochordata</taxon>
        <taxon>Leptocardii</taxon>
        <taxon>Amphioxiformes</taxon>
        <taxon>Branchiostomatidae</taxon>
        <taxon>Branchiostoma</taxon>
    </lineage>
</organism>
<evidence type="ECO:0000256" key="3">
    <source>
        <dbReference type="ARBA" id="ARBA00022679"/>
    </source>
</evidence>
<evidence type="ECO:0000256" key="1">
    <source>
        <dbReference type="ARBA" id="ARBA00004323"/>
    </source>
</evidence>
<keyword evidence="11" id="KW-1185">Reference proteome</keyword>
<dbReference type="Gene3D" id="3.40.50.300">
    <property type="entry name" value="P-loop containing nucleotide triphosphate hydrolases"/>
    <property type="match status" value="3"/>
</dbReference>
<keyword evidence="10" id="KW-0325">Glycoprotein</keyword>
<evidence type="ECO:0000256" key="10">
    <source>
        <dbReference type="ARBA" id="ARBA00023180"/>
    </source>
</evidence>
<keyword evidence="8" id="KW-0472">Membrane</keyword>
<evidence type="ECO:0000256" key="9">
    <source>
        <dbReference type="ARBA" id="ARBA00023157"/>
    </source>
</evidence>
<proteinExistence type="inferred from homology"/>
<dbReference type="SUPFAM" id="SSF52540">
    <property type="entry name" value="P-loop containing nucleoside triphosphate hydrolases"/>
    <property type="match status" value="3"/>
</dbReference>
<dbReference type="GO" id="GO:0000139">
    <property type="term" value="C:Golgi membrane"/>
    <property type="evidence" value="ECO:0007669"/>
    <property type="project" value="UniProtKB-SubCell"/>
</dbReference>
<comment type="similarity">
    <text evidence="2">Belongs to the sulfotransferase 3 family.</text>
</comment>
<dbReference type="GeneID" id="109467774"/>
<sequence length="937" mass="110497">FGQDIGRYLRDSERPSLCKYCAVPYTENTNPYVTRREDMFAMDRAGRVCRACHPYHRLPKCGSRAMKVLIAQLEERNHFKFFTDKNLHAKALSGEHLLRFAQMIDKLPLPSIYEKHTYFIDFPLLDAKQPIYINLVRDPIERRVSAYYFLRYGRYGNDFSPILKLRRTEEQRNQTFDYCVVNNLHECSATEPNSFILTQYFCGQSTICSKPSQAAVEVAKENIRRHYAVVGVLEEFSSFLKVLEVVMPQFFRGALTEWKQIGFGHKEGLTPIQPRAEHVQDKTTSSLCPCVNHSYSTATKVFYNRMPKSGSNTVKILIRKLKDRNGYDFFEDPTYLGQSVLYGRNLSNFAQMIHKLPTPSIYEHHTFYVDFQQLGLQQPAYINLVRDPIEQRISGYYYMRFGRDGQNLTAEHMQRRTDEEKSQTFDDCVFNNLWECNDKSIRSFLLTRFFCGHEAICLKPSQLAVEKAKENIRRHYAVVGVLEDFSSFLKVLEVVMPQFFRGAYETWREIESTEKIEGLKTANKRPVSEKARGIMRERLKLDYQVYHFIRERFHMQKTQLGIEEHVSLNVGKHPVVSRGRGYLLSWRSPTDRNWKYRLHRERTFWPAGAVSPERNYVTQMKAAGEVRLFIALVVLTGLWIILQLYHTPRQESTTERTPALLKQKSLVDARLRDKPLVFYNRVPKCGSNSMLILLRKLAKKNHFAFHEDRVYVIETFEADELQIYTELVNRLPTPSIYEKQIFYIDFRRHGFQQPLYINLVREPLERRVSWYYYIRFGRVSHRALPRNFSQQEMAQTFDECVFNNAWECDAQGQESFLMTKYFCGHDSICRKPCQLAVEKAKENIRRHYAVVGVLEEFSSFLKVLEGVMPQFFRGAHDTWNKITQDTELLEQQRTVNRFPPSLRTGKIMRDRLKLDYQVYDFIKERFHMQKKQLGIED</sequence>
<evidence type="ECO:0000256" key="7">
    <source>
        <dbReference type="ARBA" id="ARBA00023034"/>
    </source>
</evidence>
<dbReference type="AlphaFoldDB" id="A0A6P4YHI5"/>
<dbReference type="InterPro" id="IPR027417">
    <property type="entry name" value="P-loop_NTPase"/>
</dbReference>
<dbReference type="InterPro" id="IPR005331">
    <property type="entry name" value="Sulfotransferase"/>
</dbReference>